<proteinExistence type="predicted"/>
<dbReference type="SUPFAM" id="SSF53335">
    <property type="entry name" value="S-adenosyl-L-methionine-dependent methyltransferases"/>
    <property type="match status" value="1"/>
</dbReference>
<evidence type="ECO:0000259" key="3">
    <source>
        <dbReference type="Pfam" id="PF01555"/>
    </source>
</evidence>
<protein>
    <submittedName>
        <fullName evidence="4">Adenine-specific methyltransferase</fullName>
    </submittedName>
</protein>
<accession>A0A8S5PQK5</accession>
<evidence type="ECO:0000256" key="2">
    <source>
        <dbReference type="ARBA" id="ARBA00022679"/>
    </source>
</evidence>
<dbReference type="EMBL" id="BK015482">
    <property type="protein sequence ID" value="DAE09048.1"/>
    <property type="molecule type" value="Genomic_DNA"/>
</dbReference>
<keyword evidence="2" id="KW-0808">Transferase</keyword>
<evidence type="ECO:0000313" key="4">
    <source>
        <dbReference type="EMBL" id="DAE09048.1"/>
    </source>
</evidence>
<dbReference type="GO" id="GO:0032259">
    <property type="term" value="P:methylation"/>
    <property type="evidence" value="ECO:0007669"/>
    <property type="project" value="UniProtKB-KW"/>
</dbReference>
<dbReference type="Pfam" id="PF01555">
    <property type="entry name" value="N6_N4_Mtase"/>
    <property type="match status" value="1"/>
</dbReference>
<name>A0A8S5PQK5_9CAUD</name>
<keyword evidence="1 4" id="KW-0489">Methyltransferase</keyword>
<organism evidence="4">
    <name type="scientific">Myoviridae sp. ctEg02</name>
    <dbReference type="NCBI Taxonomy" id="2825061"/>
    <lineage>
        <taxon>Viruses</taxon>
        <taxon>Duplodnaviria</taxon>
        <taxon>Heunggongvirae</taxon>
        <taxon>Uroviricota</taxon>
        <taxon>Caudoviricetes</taxon>
    </lineage>
</organism>
<dbReference type="InterPro" id="IPR001091">
    <property type="entry name" value="RM_Methyltransferase"/>
</dbReference>
<dbReference type="Gene3D" id="3.40.50.150">
    <property type="entry name" value="Vaccinia Virus protein VP39"/>
    <property type="match status" value="1"/>
</dbReference>
<sequence length="158" mass="17474">MLVFGSHKAIPPEGTRHILIWDKGPALGMGALDLPWKPSIEEIYVLGKGFVGKRDEGSVIYCPPVQSMAKNGRKHPNEKPVPLLRRLIKKCPEGTILDPFMGSGAIGEAALLEGRRFVGIEIEQKFFEIAKKRLEYAEHSISLLHGRGCMNNARGEIC</sequence>
<feature type="domain" description="DNA methylase N-4/N-6" evidence="3">
    <location>
        <begin position="63"/>
        <end position="132"/>
    </location>
</feature>
<dbReference type="PRINTS" id="PR00508">
    <property type="entry name" value="S21N4MTFRASE"/>
</dbReference>
<evidence type="ECO:0000256" key="1">
    <source>
        <dbReference type="ARBA" id="ARBA00022603"/>
    </source>
</evidence>
<dbReference type="InterPro" id="IPR029063">
    <property type="entry name" value="SAM-dependent_MTases_sf"/>
</dbReference>
<dbReference type="GO" id="GO:0003677">
    <property type="term" value="F:DNA binding"/>
    <property type="evidence" value="ECO:0007669"/>
    <property type="project" value="InterPro"/>
</dbReference>
<reference evidence="4" key="1">
    <citation type="journal article" date="2021" name="Proc. Natl. Acad. Sci. U.S.A.">
        <title>A Catalog of Tens of Thousands of Viruses from Human Metagenomes Reveals Hidden Associations with Chronic Diseases.</title>
        <authorList>
            <person name="Tisza M.J."/>
            <person name="Buck C.B."/>
        </authorList>
    </citation>
    <scope>NUCLEOTIDE SEQUENCE</scope>
    <source>
        <strain evidence="4">CtEg02</strain>
    </source>
</reference>
<dbReference type="GO" id="GO:0008170">
    <property type="term" value="F:N-methyltransferase activity"/>
    <property type="evidence" value="ECO:0007669"/>
    <property type="project" value="InterPro"/>
</dbReference>
<dbReference type="InterPro" id="IPR002941">
    <property type="entry name" value="DNA_methylase_N4/N6"/>
</dbReference>